<dbReference type="GO" id="GO:0016020">
    <property type="term" value="C:membrane"/>
    <property type="evidence" value="ECO:0007669"/>
    <property type="project" value="UniProtKB-SubCell"/>
</dbReference>
<evidence type="ECO:0000256" key="6">
    <source>
        <dbReference type="RuleBase" id="RU363077"/>
    </source>
</evidence>
<evidence type="ECO:0000256" key="4">
    <source>
        <dbReference type="ARBA" id="ARBA00022989"/>
    </source>
</evidence>
<dbReference type="InterPro" id="IPR030184">
    <property type="entry name" value="WAT1-related"/>
</dbReference>
<keyword evidence="4 6" id="KW-1133">Transmembrane helix</keyword>
<feature type="transmembrane region" description="Helical" evidence="6">
    <location>
        <begin position="100"/>
        <end position="118"/>
    </location>
</feature>
<dbReference type="AlphaFoldDB" id="A0AAP0C1E8"/>
<protein>
    <recommendedName>
        <fullName evidence="6">WAT1-related protein</fullName>
    </recommendedName>
</protein>
<feature type="compositionally biased region" description="Basic and acidic residues" evidence="7">
    <location>
        <begin position="13"/>
        <end position="25"/>
    </location>
</feature>
<evidence type="ECO:0000256" key="2">
    <source>
        <dbReference type="ARBA" id="ARBA00007635"/>
    </source>
</evidence>
<dbReference type="InterPro" id="IPR037185">
    <property type="entry name" value="EmrE-like"/>
</dbReference>
<evidence type="ECO:0000256" key="7">
    <source>
        <dbReference type="SAM" id="MobiDB-lite"/>
    </source>
</evidence>
<organism evidence="9 10">
    <name type="scientific">Platanthera zijinensis</name>
    <dbReference type="NCBI Taxonomy" id="2320716"/>
    <lineage>
        <taxon>Eukaryota</taxon>
        <taxon>Viridiplantae</taxon>
        <taxon>Streptophyta</taxon>
        <taxon>Embryophyta</taxon>
        <taxon>Tracheophyta</taxon>
        <taxon>Spermatophyta</taxon>
        <taxon>Magnoliopsida</taxon>
        <taxon>Liliopsida</taxon>
        <taxon>Asparagales</taxon>
        <taxon>Orchidaceae</taxon>
        <taxon>Orchidoideae</taxon>
        <taxon>Orchideae</taxon>
        <taxon>Orchidinae</taxon>
        <taxon>Platanthera</taxon>
    </lineage>
</organism>
<feature type="transmembrane region" description="Helical" evidence="6">
    <location>
        <begin position="130"/>
        <end position="153"/>
    </location>
</feature>
<keyword evidence="5 6" id="KW-0472">Membrane</keyword>
<comment type="caution">
    <text evidence="9">The sequence shown here is derived from an EMBL/GenBank/DDBJ whole genome shotgun (WGS) entry which is preliminary data.</text>
</comment>
<comment type="subcellular location">
    <subcellularLocation>
        <location evidence="1 6">Membrane</location>
        <topology evidence="1 6">Multi-pass membrane protein</topology>
    </subcellularLocation>
</comment>
<feature type="transmembrane region" description="Helical" evidence="6">
    <location>
        <begin position="339"/>
        <end position="361"/>
    </location>
</feature>
<accession>A0AAP0C1E8</accession>
<dbReference type="SUPFAM" id="SSF103481">
    <property type="entry name" value="Multidrug resistance efflux transporter EmrE"/>
    <property type="match status" value="1"/>
</dbReference>
<feature type="region of interest" description="Disordered" evidence="7">
    <location>
        <begin position="1"/>
        <end position="45"/>
    </location>
</feature>
<evidence type="ECO:0000259" key="8">
    <source>
        <dbReference type="Pfam" id="PF00892"/>
    </source>
</evidence>
<name>A0AAP0C1E8_9ASPA</name>
<dbReference type="Proteomes" id="UP001418222">
    <property type="component" value="Unassembled WGS sequence"/>
</dbReference>
<dbReference type="Pfam" id="PF00892">
    <property type="entry name" value="EamA"/>
    <property type="match status" value="2"/>
</dbReference>
<gene>
    <name evidence="9" type="ORF">KSP39_PZI000820</name>
</gene>
<evidence type="ECO:0000256" key="1">
    <source>
        <dbReference type="ARBA" id="ARBA00004141"/>
    </source>
</evidence>
<evidence type="ECO:0000313" key="9">
    <source>
        <dbReference type="EMBL" id="KAK8956617.1"/>
    </source>
</evidence>
<sequence length="368" mass="40946">MNLSANSPTNLPPRREATADGRESGWRPSRWRKGGAGFSASSALRPHKDYDPPKVYNDFMRTKLKTITVYKSRVAELGYSVMHILLKIAMEQGLSHHVLVAYRHLLATAISAPIAYVLERKQRPSLSFLILVKIFFLALLGITVQQNIFFAGLSYTSPTVAGAMSTAIPALTFILAALLRTEKVSIKTVEGRVKIMGTVVCVTGALVFTFWRGHMFEGFWSKPLIIVPGTRIGNDSGEIDQSWIQGSLVILIGQVVFSAWIVFQGVVFEEYPAKLSFNTLMCFFATLQSLVEALIFERNLSAWQLGWNIQLVAVLYTGIVISFLVYNLQLYCISEKGPLFSAIFFPVSLVILAILSAIFFAERLHLGR</sequence>
<dbReference type="PANTHER" id="PTHR31218">
    <property type="entry name" value="WAT1-RELATED PROTEIN"/>
    <property type="match status" value="1"/>
</dbReference>
<comment type="similarity">
    <text evidence="2 6">Belongs to the drug/metabolite transporter (DMT) superfamily. Plant drug/metabolite exporter (P-DME) (TC 2.A.7.4) family.</text>
</comment>
<dbReference type="GO" id="GO:0022857">
    <property type="term" value="F:transmembrane transporter activity"/>
    <property type="evidence" value="ECO:0007669"/>
    <property type="project" value="InterPro"/>
</dbReference>
<reference evidence="9 10" key="1">
    <citation type="journal article" date="2022" name="Nat. Plants">
        <title>Genomes of leafy and leafless Platanthera orchids illuminate the evolution of mycoheterotrophy.</title>
        <authorList>
            <person name="Li M.H."/>
            <person name="Liu K.W."/>
            <person name="Li Z."/>
            <person name="Lu H.C."/>
            <person name="Ye Q.L."/>
            <person name="Zhang D."/>
            <person name="Wang J.Y."/>
            <person name="Li Y.F."/>
            <person name="Zhong Z.M."/>
            <person name="Liu X."/>
            <person name="Yu X."/>
            <person name="Liu D.K."/>
            <person name="Tu X.D."/>
            <person name="Liu B."/>
            <person name="Hao Y."/>
            <person name="Liao X.Y."/>
            <person name="Jiang Y.T."/>
            <person name="Sun W.H."/>
            <person name="Chen J."/>
            <person name="Chen Y.Q."/>
            <person name="Ai Y."/>
            <person name="Zhai J.W."/>
            <person name="Wu S.S."/>
            <person name="Zhou Z."/>
            <person name="Hsiao Y.Y."/>
            <person name="Wu W.L."/>
            <person name="Chen Y.Y."/>
            <person name="Lin Y.F."/>
            <person name="Hsu J.L."/>
            <person name="Li C.Y."/>
            <person name="Wang Z.W."/>
            <person name="Zhao X."/>
            <person name="Zhong W.Y."/>
            <person name="Ma X.K."/>
            <person name="Ma L."/>
            <person name="Huang J."/>
            <person name="Chen G.Z."/>
            <person name="Huang M.Z."/>
            <person name="Huang L."/>
            <person name="Peng D.H."/>
            <person name="Luo Y.B."/>
            <person name="Zou S.Q."/>
            <person name="Chen S.P."/>
            <person name="Lan S."/>
            <person name="Tsai W.C."/>
            <person name="Van de Peer Y."/>
            <person name="Liu Z.J."/>
        </authorList>
    </citation>
    <scope>NUCLEOTIDE SEQUENCE [LARGE SCALE GENOMIC DNA]</scope>
    <source>
        <strain evidence="9">Lor287</strain>
    </source>
</reference>
<feature type="transmembrane region" description="Helical" evidence="6">
    <location>
        <begin position="191"/>
        <end position="211"/>
    </location>
</feature>
<proteinExistence type="inferred from homology"/>
<feature type="domain" description="EamA" evidence="8">
    <location>
        <begin position="246"/>
        <end position="366"/>
    </location>
</feature>
<feature type="domain" description="EamA" evidence="8">
    <location>
        <begin position="77"/>
        <end position="202"/>
    </location>
</feature>
<feature type="transmembrane region" description="Helical" evidence="6">
    <location>
        <begin position="159"/>
        <end position="179"/>
    </location>
</feature>
<dbReference type="EMBL" id="JBBWWQ010000001">
    <property type="protein sequence ID" value="KAK8956617.1"/>
    <property type="molecule type" value="Genomic_DNA"/>
</dbReference>
<keyword evidence="3 6" id="KW-0812">Transmembrane</keyword>
<feature type="transmembrane region" description="Helical" evidence="6">
    <location>
        <begin position="307"/>
        <end position="327"/>
    </location>
</feature>
<feature type="transmembrane region" description="Helical" evidence="6">
    <location>
        <begin position="243"/>
        <end position="263"/>
    </location>
</feature>
<evidence type="ECO:0000256" key="3">
    <source>
        <dbReference type="ARBA" id="ARBA00022692"/>
    </source>
</evidence>
<evidence type="ECO:0000313" key="10">
    <source>
        <dbReference type="Proteomes" id="UP001418222"/>
    </source>
</evidence>
<dbReference type="InterPro" id="IPR000620">
    <property type="entry name" value="EamA_dom"/>
</dbReference>
<feature type="transmembrane region" description="Helical" evidence="6">
    <location>
        <begin position="275"/>
        <end position="295"/>
    </location>
</feature>
<keyword evidence="10" id="KW-1185">Reference proteome</keyword>
<evidence type="ECO:0000256" key="5">
    <source>
        <dbReference type="ARBA" id="ARBA00023136"/>
    </source>
</evidence>